<gene>
    <name evidence="1" type="ORF">Hsw_0145</name>
</gene>
<dbReference type="EMBL" id="CP007145">
    <property type="protein sequence ID" value="AHJ95740.1"/>
    <property type="molecule type" value="Genomic_DNA"/>
</dbReference>
<dbReference type="KEGG" id="hsw:Hsw_0145"/>
<reference evidence="1 2" key="1">
    <citation type="submission" date="2014-01" db="EMBL/GenBank/DDBJ databases">
        <title>Complete genome sequence of ionizing-radiation resistance bacterium Hymenobacter swuensis DY53.</title>
        <authorList>
            <person name="Jung J.-H."/>
            <person name="Jeong S.-W."/>
            <person name="Joe M.-H."/>
            <person name="Cho y.-j."/>
            <person name="Kim M.-K."/>
            <person name="Lim S.-Y."/>
        </authorList>
    </citation>
    <scope>NUCLEOTIDE SEQUENCE [LARGE SCALE GENOMIC DNA]</scope>
    <source>
        <strain evidence="1 2">DY53</strain>
    </source>
</reference>
<protein>
    <submittedName>
        <fullName evidence="1">Uncharacterized protein</fullName>
    </submittedName>
</protein>
<sequence>MIEFAEWTPLNGVPKRIRTIAPDSFTTNNVNGQKITTSDSKAISKADIQESVDESYYYTLNYDPATGLDRYFLISADQLAASAAVLAARFTPTAGAVVMPFKFRPQNGDFTKDITLSGMGGASWHPGRRTEHSLSLLIGIGITSVTLTPKNSLVAENREQAAITPSLCLLYQWERLQLGALLGTDILGEGSASWRYNKQRWFAAGIGFSIFKPEDATAKDAGSNNQEKK</sequence>
<evidence type="ECO:0000313" key="2">
    <source>
        <dbReference type="Proteomes" id="UP000019423"/>
    </source>
</evidence>
<dbReference type="AlphaFoldDB" id="W8F1N2"/>
<proteinExistence type="predicted"/>
<dbReference type="HOGENOM" id="CLU_1208456_0_0_10"/>
<dbReference type="Proteomes" id="UP000019423">
    <property type="component" value="Chromosome"/>
</dbReference>
<dbReference type="PATRIC" id="fig|1227739.3.peg.418"/>
<dbReference type="eggNOG" id="ENOG5033GEY">
    <property type="taxonomic scope" value="Bacteria"/>
</dbReference>
<keyword evidence="2" id="KW-1185">Reference proteome</keyword>
<evidence type="ECO:0000313" key="1">
    <source>
        <dbReference type="EMBL" id="AHJ95740.1"/>
    </source>
</evidence>
<name>W8F1N2_9BACT</name>
<organism evidence="1 2">
    <name type="scientific">Hymenobacter swuensis DY53</name>
    <dbReference type="NCBI Taxonomy" id="1227739"/>
    <lineage>
        <taxon>Bacteria</taxon>
        <taxon>Pseudomonadati</taxon>
        <taxon>Bacteroidota</taxon>
        <taxon>Cytophagia</taxon>
        <taxon>Cytophagales</taxon>
        <taxon>Hymenobacteraceae</taxon>
        <taxon>Hymenobacter</taxon>
    </lineage>
</organism>
<accession>W8F1N2</accession>